<evidence type="ECO:0000259" key="2">
    <source>
        <dbReference type="PROSITE" id="PS50404"/>
    </source>
</evidence>
<keyword evidence="5" id="KW-1185">Reference proteome</keyword>
<dbReference type="InterPro" id="IPR034333">
    <property type="entry name" value="GST_Zeta_N"/>
</dbReference>
<dbReference type="NCBIfam" id="TIGR01262">
    <property type="entry name" value="maiA"/>
    <property type="match status" value="1"/>
</dbReference>
<dbReference type="Gene3D" id="1.20.1050.10">
    <property type="match status" value="1"/>
</dbReference>
<feature type="domain" description="GST N-terminal" evidence="2">
    <location>
        <begin position="1"/>
        <end position="82"/>
    </location>
</feature>
<evidence type="ECO:0000313" key="5">
    <source>
        <dbReference type="Proteomes" id="UP001232156"/>
    </source>
</evidence>
<feature type="domain" description="GST C-terminal" evidence="3">
    <location>
        <begin position="87"/>
        <end position="215"/>
    </location>
</feature>
<dbReference type="InterPro" id="IPR036282">
    <property type="entry name" value="Glutathione-S-Trfase_C_sf"/>
</dbReference>
<dbReference type="PANTHER" id="PTHR42673">
    <property type="entry name" value="MALEYLACETOACETATE ISOMERASE"/>
    <property type="match status" value="1"/>
</dbReference>
<dbReference type="EMBL" id="JAUZQE010000023">
    <property type="protein sequence ID" value="MDR4126374.1"/>
    <property type="molecule type" value="Genomic_DNA"/>
</dbReference>
<sequence>MKLYSYFRSSAAYRVRIALNLKGIEYETIPVHLTKDGGQQRSEAYRAVNPAGLVPALVDGDVAIGQSLAILEYLEETHPEPPLLPADPAGRARVRSIALAIACDLHPLNNLRVLQHLKHGLGLDEAAKDAWYRHWINVGLGAVEAMLAGHPQTGRYCHGDQVTLADVLLVPQVYNARRYNCDISAMPTVTRIAQACEQLDAFVRAEPARQPDAEN</sequence>
<keyword evidence="4" id="KW-0413">Isomerase</keyword>
<dbReference type="InterPro" id="IPR004045">
    <property type="entry name" value="Glutathione_S-Trfase_N"/>
</dbReference>
<evidence type="ECO:0000313" key="4">
    <source>
        <dbReference type="EMBL" id="MDR4126374.1"/>
    </source>
</evidence>
<dbReference type="SFLD" id="SFLDG00358">
    <property type="entry name" value="Main_(cytGST)"/>
    <property type="match status" value="1"/>
</dbReference>
<dbReference type="PROSITE" id="PS50405">
    <property type="entry name" value="GST_CTER"/>
    <property type="match status" value="1"/>
</dbReference>
<dbReference type="Pfam" id="PF13417">
    <property type="entry name" value="GST_N_3"/>
    <property type="match status" value="1"/>
</dbReference>
<dbReference type="CDD" id="cd03042">
    <property type="entry name" value="GST_N_Zeta"/>
    <property type="match status" value="1"/>
</dbReference>
<organism evidence="4 5">
    <name type="scientific">Yanghanlia caeni</name>
    <dbReference type="NCBI Taxonomy" id="3064283"/>
    <lineage>
        <taxon>Bacteria</taxon>
        <taxon>Pseudomonadati</taxon>
        <taxon>Pseudomonadota</taxon>
        <taxon>Betaproteobacteria</taxon>
        <taxon>Burkholderiales</taxon>
        <taxon>Alcaligenaceae</taxon>
        <taxon>Yanghanlia</taxon>
    </lineage>
</organism>
<dbReference type="SFLD" id="SFLDS00019">
    <property type="entry name" value="Glutathione_Transferase_(cytos"/>
    <property type="match status" value="1"/>
</dbReference>
<comment type="similarity">
    <text evidence="1">Belongs to the GST superfamily. Zeta family.</text>
</comment>
<dbReference type="PANTHER" id="PTHR42673:SF4">
    <property type="entry name" value="MALEYLACETOACETATE ISOMERASE"/>
    <property type="match status" value="1"/>
</dbReference>
<evidence type="ECO:0000256" key="1">
    <source>
        <dbReference type="ARBA" id="ARBA00010007"/>
    </source>
</evidence>
<dbReference type="InterPro" id="IPR036249">
    <property type="entry name" value="Thioredoxin-like_sf"/>
</dbReference>
<dbReference type="SUPFAM" id="SSF52833">
    <property type="entry name" value="Thioredoxin-like"/>
    <property type="match status" value="1"/>
</dbReference>
<dbReference type="InterPro" id="IPR040079">
    <property type="entry name" value="Glutathione_S-Trfase"/>
</dbReference>
<dbReference type="SUPFAM" id="SSF47616">
    <property type="entry name" value="GST C-terminal domain-like"/>
    <property type="match status" value="1"/>
</dbReference>
<evidence type="ECO:0000259" key="3">
    <source>
        <dbReference type="PROSITE" id="PS50405"/>
    </source>
</evidence>
<dbReference type="GO" id="GO:0016034">
    <property type="term" value="F:maleylacetoacetate isomerase activity"/>
    <property type="evidence" value="ECO:0007669"/>
    <property type="project" value="UniProtKB-EC"/>
</dbReference>
<proteinExistence type="inferred from homology"/>
<dbReference type="Gene3D" id="3.40.30.10">
    <property type="entry name" value="Glutaredoxin"/>
    <property type="match status" value="1"/>
</dbReference>
<comment type="caution">
    <text evidence="4">The sequence shown here is derived from an EMBL/GenBank/DDBJ whole genome shotgun (WGS) entry which is preliminary data.</text>
</comment>
<dbReference type="CDD" id="cd03191">
    <property type="entry name" value="GST_C_Zeta"/>
    <property type="match status" value="1"/>
</dbReference>
<dbReference type="PROSITE" id="PS50404">
    <property type="entry name" value="GST_NTER"/>
    <property type="match status" value="1"/>
</dbReference>
<gene>
    <name evidence="4" type="primary">maiA</name>
    <name evidence="4" type="ORF">Q8947_10315</name>
</gene>
<reference evidence="4 5" key="1">
    <citation type="submission" date="2023-08" db="EMBL/GenBank/DDBJ databases">
        <title>Alcaligenaceae gen. nov., a novel taxon isolated from the sludge of Yixing Pesticide Factory.</title>
        <authorList>
            <person name="Ruan L."/>
        </authorList>
    </citation>
    <scope>NUCLEOTIDE SEQUENCE [LARGE SCALE GENOMIC DNA]</scope>
    <source>
        <strain evidence="4 5">LG-2</strain>
    </source>
</reference>
<dbReference type="InterPro" id="IPR005955">
    <property type="entry name" value="GST_Zeta"/>
</dbReference>
<dbReference type="Proteomes" id="UP001232156">
    <property type="component" value="Unassembled WGS sequence"/>
</dbReference>
<protein>
    <submittedName>
        <fullName evidence="4">Maleylacetoacetate isomerase</fullName>
        <ecNumber evidence="4">5.2.1.2</ecNumber>
    </submittedName>
</protein>
<dbReference type="EC" id="5.2.1.2" evidence="4"/>
<dbReference type="RefSeq" id="WP_165277504.1">
    <property type="nucleotide sequence ID" value="NZ_JAUZQE010000023.1"/>
</dbReference>
<accession>A0ABU1D7F3</accession>
<dbReference type="InterPro" id="IPR010987">
    <property type="entry name" value="Glutathione-S-Trfase_C-like"/>
</dbReference>
<name>A0ABU1D7F3_9BURK</name>
<dbReference type="InterPro" id="IPR034330">
    <property type="entry name" value="GST_Zeta_C"/>
</dbReference>